<reference evidence="3 4" key="1">
    <citation type="submission" date="2018-08" db="EMBL/GenBank/DDBJ databases">
        <title>Lysinibacillus sp. YLB-03 draft genome sequence.</title>
        <authorList>
            <person name="Yu L."/>
        </authorList>
    </citation>
    <scope>NUCLEOTIDE SEQUENCE [LARGE SCALE GENOMIC DNA]</scope>
    <source>
        <strain evidence="3 4">YLB-03</strain>
    </source>
</reference>
<dbReference type="Gene3D" id="3.40.50.300">
    <property type="entry name" value="P-loop containing nucleotide triphosphate hydrolases"/>
    <property type="match status" value="1"/>
</dbReference>
<evidence type="ECO:0000313" key="3">
    <source>
        <dbReference type="EMBL" id="RHW38709.1"/>
    </source>
</evidence>
<proteinExistence type="predicted"/>
<dbReference type="AlphaFoldDB" id="A0A396SR97"/>
<feature type="domain" description="Terminase large subunit-like ATPase" evidence="1">
    <location>
        <begin position="65"/>
        <end position="235"/>
    </location>
</feature>
<dbReference type="PANTHER" id="PTHR41287:SF1">
    <property type="entry name" value="PROTEIN YMFN"/>
    <property type="match status" value="1"/>
</dbReference>
<feature type="domain" description="Terminase large subunit-like endonuclease" evidence="2">
    <location>
        <begin position="248"/>
        <end position="534"/>
    </location>
</feature>
<comment type="caution">
    <text evidence="3">The sequence shown here is derived from an EMBL/GenBank/DDBJ whole genome shotgun (WGS) entry which is preliminary data.</text>
</comment>
<dbReference type="RefSeq" id="WP_118875740.1">
    <property type="nucleotide sequence ID" value="NZ_QWEI01000002.1"/>
</dbReference>
<evidence type="ECO:0000259" key="2">
    <source>
        <dbReference type="Pfam" id="PF20441"/>
    </source>
</evidence>
<dbReference type="PANTHER" id="PTHR41287">
    <property type="match status" value="1"/>
</dbReference>
<dbReference type="Pfam" id="PF03354">
    <property type="entry name" value="TerL_ATPase"/>
    <property type="match status" value="1"/>
</dbReference>
<gene>
    <name evidence="3" type="ORF">D1B33_07500</name>
</gene>
<dbReference type="InterPro" id="IPR046462">
    <property type="entry name" value="TerL_nuclease"/>
</dbReference>
<keyword evidence="4" id="KW-1185">Reference proteome</keyword>
<dbReference type="EMBL" id="QWEI01000002">
    <property type="protein sequence ID" value="RHW38709.1"/>
    <property type="molecule type" value="Genomic_DNA"/>
</dbReference>
<name>A0A396SR97_9BACL</name>
<protein>
    <submittedName>
        <fullName evidence="3">Terminase large subunit</fullName>
    </submittedName>
</protein>
<dbReference type="Pfam" id="PF20441">
    <property type="entry name" value="TerL_nuclease"/>
    <property type="match status" value="1"/>
</dbReference>
<accession>A0A396SR97</accession>
<dbReference type="Proteomes" id="UP000265692">
    <property type="component" value="Unassembled WGS sequence"/>
</dbReference>
<sequence length="572" mass="66885">MITYSYVDEYIRQWRDGEIILNKERIMLIEWLEGDILTREDIYFDSEQIENFVRFSGKWYFELEPFQTFLTCFIFLRYKEDNSLVFDEFFYYMARGAGKNGLVSALSNYFISELHGIDFYGVSIVANSEKQAKTSFAEVYNAIDMNDELKSYFKHQKALIESVDTKATFQFHTSNAGTKDGGRDGVIIYDEVHQYEGNEIVDVFSGGLGKVKDSREFFIGTDGFVRDGFIDRLKERALRILKREVPLEEDSLFPFMCCIDDEEEMHNPEVMWQKANPMFHPPLSDYAKTLYKKVFKQYKKLENDSSGYENFITKRMNLPKVDLEKSVASWEKIKATNQEYDLAELKKRECIGSVDYASIRDFVACGLLFLKNDYFIIPRELSYSFVCKPFADKHYGYSTAKGEGNNKKDHRKFAPIREWEDEGLLKVLDKDSMDPYIVVGWFVELRNEGWNIKKIVGDNFRMEILRPLFEAEGFEVEVIRNPDAASALLSPKIDLAFDEERVIFGDNPIMRWYSNNVLVVLDNKGNKLYRKKEPVKRKTDGFMMFLYGIWASRDLEDYDVSDALDVLEALNF</sequence>
<dbReference type="InterPro" id="IPR046461">
    <property type="entry name" value="TerL_ATPase"/>
</dbReference>
<evidence type="ECO:0000259" key="1">
    <source>
        <dbReference type="Pfam" id="PF03354"/>
    </source>
</evidence>
<dbReference type="OrthoDB" id="9760250at2"/>
<dbReference type="InterPro" id="IPR027417">
    <property type="entry name" value="P-loop_NTPase"/>
</dbReference>
<dbReference type="InterPro" id="IPR005021">
    <property type="entry name" value="Terminase_largesu-like"/>
</dbReference>
<evidence type="ECO:0000313" key="4">
    <source>
        <dbReference type="Proteomes" id="UP000265692"/>
    </source>
</evidence>
<organism evidence="3 4">
    <name type="scientific">Ureibacillus yapensis</name>
    <dbReference type="NCBI Taxonomy" id="2304605"/>
    <lineage>
        <taxon>Bacteria</taxon>
        <taxon>Bacillati</taxon>
        <taxon>Bacillota</taxon>
        <taxon>Bacilli</taxon>
        <taxon>Bacillales</taxon>
        <taxon>Caryophanaceae</taxon>
        <taxon>Ureibacillus</taxon>
    </lineage>
</organism>
<dbReference type="GO" id="GO:0004519">
    <property type="term" value="F:endonuclease activity"/>
    <property type="evidence" value="ECO:0007669"/>
    <property type="project" value="InterPro"/>
</dbReference>